<keyword evidence="1" id="KW-0812">Transmembrane</keyword>
<dbReference type="Proteomes" id="UP001147830">
    <property type="component" value="Unassembled WGS sequence"/>
</dbReference>
<evidence type="ECO:0000313" key="2">
    <source>
        <dbReference type="EMBL" id="MCT7357431.1"/>
    </source>
</evidence>
<evidence type="ECO:0000256" key="1">
    <source>
        <dbReference type="SAM" id="Phobius"/>
    </source>
</evidence>
<evidence type="ECO:0000313" key="3">
    <source>
        <dbReference type="Proteomes" id="UP001147830"/>
    </source>
</evidence>
<dbReference type="PANTHER" id="PTHR28026:SF9">
    <property type="entry name" value="2-HYDROXY-PALMITIC ACID DIOXYGENASE MPO1"/>
    <property type="match status" value="1"/>
</dbReference>
<sequence>MNKKTADQWFEEYGASHQNPLNKLIHWICVPLIFIVIMGLLWEIPVPAAFAQVPYLNWATLSAIVVVGFYVRMSVSLSIGLTAFTIATYVLLAWFEQQNLAPLWAVCVISFVILWIFQFIGHYVEGKKPSFFKDIQFLLIGPAWLMGFIYRKLGIPYS</sequence>
<dbReference type="EMBL" id="JAOANI010000002">
    <property type="protein sequence ID" value="MCT7357431.1"/>
    <property type="molecule type" value="Genomic_DNA"/>
</dbReference>
<dbReference type="GO" id="GO:0016020">
    <property type="term" value="C:membrane"/>
    <property type="evidence" value="ECO:0007669"/>
    <property type="project" value="GOC"/>
</dbReference>
<keyword evidence="3" id="KW-1185">Reference proteome</keyword>
<feature type="transmembrane region" description="Helical" evidence="1">
    <location>
        <begin position="102"/>
        <end position="123"/>
    </location>
</feature>
<dbReference type="RefSeq" id="WP_260974368.1">
    <property type="nucleotide sequence ID" value="NZ_JAOANI010000002.1"/>
</dbReference>
<feature type="transmembrane region" description="Helical" evidence="1">
    <location>
        <begin position="77"/>
        <end position="95"/>
    </location>
</feature>
<dbReference type="PANTHER" id="PTHR28026">
    <property type="entry name" value="DUF962 DOMAIN PROTEIN (AFU_ORTHOLOGUE AFUA_8G05310)"/>
    <property type="match status" value="1"/>
</dbReference>
<dbReference type="GO" id="GO:0046521">
    <property type="term" value="P:sphingoid catabolic process"/>
    <property type="evidence" value="ECO:0007669"/>
    <property type="project" value="TreeGrafter"/>
</dbReference>
<reference evidence="2" key="2">
    <citation type="submission" date="2022-08" db="EMBL/GenBank/DDBJ databases">
        <authorList>
            <person name="Dong C."/>
        </authorList>
    </citation>
    <scope>NUCLEOTIDE SEQUENCE</scope>
    <source>
        <strain evidence="2">59MF3M-4</strain>
    </source>
</reference>
<reference evidence="2" key="1">
    <citation type="journal article" date="2022" name="Front. Microbiol.">
        <title>Genome-based taxonomic rearrangement of Oceanobacter-related bacteria including the description of Thalassolituus hydrocarbonoclasticus sp. nov. and Thalassolituus pacificus sp. nov. and emended description of the genus Thalassolituus.</title>
        <authorList>
            <person name="Dong C."/>
            <person name="Wei L."/>
            <person name="Wang J."/>
            <person name="Lai Q."/>
            <person name="Huang Z."/>
            <person name="Shao Z."/>
        </authorList>
    </citation>
    <scope>NUCLEOTIDE SEQUENCE</scope>
    <source>
        <strain evidence="2">59MF3M-4</strain>
    </source>
</reference>
<keyword evidence="1" id="KW-0472">Membrane</keyword>
<keyword evidence="1" id="KW-1133">Transmembrane helix</keyword>
<proteinExistence type="predicted"/>
<dbReference type="InterPro" id="IPR009305">
    <property type="entry name" value="Mpo1-like"/>
</dbReference>
<dbReference type="Pfam" id="PF06127">
    <property type="entry name" value="Mpo1-like"/>
    <property type="match status" value="1"/>
</dbReference>
<accession>A0A9X2WC40</accession>
<dbReference type="AlphaFoldDB" id="A0A9X2WC40"/>
<feature type="transmembrane region" description="Helical" evidence="1">
    <location>
        <begin position="135"/>
        <end position="153"/>
    </location>
</feature>
<organism evidence="2 3">
    <name type="scientific">Thalassolituus pacificus</name>
    <dbReference type="NCBI Taxonomy" id="2975440"/>
    <lineage>
        <taxon>Bacteria</taxon>
        <taxon>Pseudomonadati</taxon>
        <taxon>Pseudomonadota</taxon>
        <taxon>Gammaproteobacteria</taxon>
        <taxon>Oceanospirillales</taxon>
        <taxon>Oceanospirillaceae</taxon>
        <taxon>Thalassolituus</taxon>
    </lineage>
</organism>
<comment type="caution">
    <text evidence="2">The sequence shown here is derived from an EMBL/GenBank/DDBJ whole genome shotgun (WGS) entry which is preliminary data.</text>
</comment>
<gene>
    <name evidence="2" type="ORF">NYR02_00140</name>
</gene>
<feature type="transmembrane region" description="Helical" evidence="1">
    <location>
        <begin position="24"/>
        <end position="42"/>
    </location>
</feature>
<name>A0A9X2WC40_9GAMM</name>
<protein>
    <submittedName>
        <fullName evidence="2">DUF962 domain-containing protein</fullName>
    </submittedName>
</protein>